<feature type="domain" description="Peptidoglycan recognition protein family" evidence="4">
    <location>
        <begin position="11"/>
        <end position="145"/>
    </location>
</feature>
<evidence type="ECO:0000256" key="2">
    <source>
        <dbReference type="ARBA" id="ARBA00030881"/>
    </source>
</evidence>
<dbReference type="AlphaFoldDB" id="A0A8J8GCJ0"/>
<name>A0A8J8GCJ0_9BACI</name>
<dbReference type="Proteomes" id="UP000625804">
    <property type="component" value="Unassembled WGS sequence"/>
</dbReference>
<dbReference type="CDD" id="cd06583">
    <property type="entry name" value="PGRP"/>
    <property type="match status" value="1"/>
</dbReference>
<gene>
    <name evidence="5" type="ORF">HR057_06590</name>
</gene>
<dbReference type="SMART" id="SM00701">
    <property type="entry name" value="PGRP"/>
    <property type="match status" value="1"/>
</dbReference>
<dbReference type="GO" id="GO:0008270">
    <property type="term" value="F:zinc ion binding"/>
    <property type="evidence" value="ECO:0007669"/>
    <property type="project" value="InterPro"/>
</dbReference>
<keyword evidence="6" id="KW-1185">Reference proteome</keyword>
<protein>
    <recommendedName>
        <fullName evidence="3">Autolysin</fullName>
    </recommendedName>
    <alternativeName>
        <fullName evidence="2">Cell wall hydrolase</fullName>
    </alternativeName>
</protein>
<dbReference type="Gene3D" id="3.40.80.10">
    <property type="entry name" value="Peptidoglycan recognition protein-like"/>
    <property type="match status" value="1"/>
</dbReference>
<dbReference type="SUPFAM" id="SSF55846">
    <property type="entry name" value="N-acetylmuramoyl-L-alanine amidase-like"/>
    <property type="match status" value="1"/>
</dbReference>
<evidence type="ECO:0000259" key="4">
    <source>
        <dbReference type="SMART" id="SM00701"/>
    </source>
</evidence>
<dbReference type="RefSeq" id="WP_173730638.1">
    <property type="nucleotide sequence ID" value="NZ_JABTTE010000006.1"/>
</dbReference>
<organism evidence="5 6">
    <name type="scientific">Calidifontibacillus erzurumensis</name>
    <dbReference type="NCBI Taxonomy" id="2741433"/>
    <lineage>
        <taxon>Bacteria</taxon>
        <taxon>Bacillati</taxon>
        <taxon>Bacillota</taxon>
        <taxon>Bacilli</taxon>
        <taxon>Bacillales</taxon>
        <taxon>Bacillaceae</taxon>
        <taxon>Calidifontibacillus/Schinkia group</taxon>
        <taxon>Calidifontibacillus</taxon>
    </lineage>
</organism>
<dbReference type="PANTHER" id="PTHR11022">
    <property type="entry name" value="PEPTIDOGLYCAN RECOGNITION PROTEIN"/>
    <property type="match status" value="1"/>
</dbReference>
<reference evidence="5" key="1">
    <citation type="submission" date="2020-06" db="EMBL/GenBank/DDBJ databases">
        <title>A novel thermopfilic bacterium from Erzurum, Turkey.</title>
        <authorList>
            <person name="Adiguzel A."/>
            <person name="Ay H."/>
            <person name="Baltaci M.O."/>
        </authorList>
    </citation>
    <scope>NUCLEOTIDE SEQUENCE</scope>
    <source>
        <strain evidence="5">P2</strain>
    </source>
</reference>
<evidence type="ECO:0000313" key="5">
    <source>
        <dbReference type="EMBL" id="NSL51435.1"/>
    </source>
</evidence>
<dbReference type="InterPro" id="IPR002502">
    <property type="entry name" value="Amidase_domain"/>
</dbReference>
<dbReference type="GO" id="GO:0008745">
    <property type="term" value="F:N-acetylmuramoyl-L-alanine amidase activity"/>
    <property type="evidence" value="ECO:0007669"/>
    <property type="project" value="InterPro"/>
</dbReference>
<dbReference type="PANTHER" id="PTHR11022:SF41">
    <property type="entry name" value="PEPTIDOGLYCAN-RECOGNITION PROTEIN LC-RELATED"/>
    <property type="match status" value="1"/>
</dbReference>
<evidence type="ECO:0000256" key="1">
    <source>
        <dbReference type="ARBA" id="ARBA00007553"/>
    </source>
</evidence>
<dbReference type="EMBL" id="JABTTE010000006">
    <property type="protein sequence ID" value="NSL51435.1"/>
    <property type="molecule type" value="Genomic_DNA"/>
</dbReference>
<dbReference type="Pfam" id="PF01510">
    <property type="entry name" value="Amidase_2"/>
    <property type="match status" value="1"/>
</dbReference>
<comment type="similarity">
    <text evidence="1">Belongs to the N-acetylmuramoyl-L-alanine amidase 2 family.</text>
</comment>
<dbReference type="InterPro" id="IPR015510">
    <property type="entry name" value="PGRP"/>
</dbReference>
<sequence>MTRRFKSYSIAEFQAFINTLSIRRKITHLQIHHTWKPRKTDYRGEATIASMWQYHTNTRGWRDIGQHFTVSPDGLIWDGRSLELDPAGISGHNKGGIMFEMIGNFDQGEETLEGKQLDAIIAAVRVLLQKFNLTEKDIVFHREYSPKSCPGTGITKQWFLNEVQSRKIQELSDQSYVNAPQWKKSAIDWLYKERLISSEDWKKQIESSLPLWAEALVLRRIFEKIKLGRTPF</sequence>
<comment type="caution">
    <text evidence="5">The sequence shown here is derived from an EMBL/GenBank/DDBJ whole genome shotgun (WGS) entry which is preliminary data.</text>
</comment>
<dbReference type="GO" id="GO:0009253">
    <property type="term" value="P:peptidoglycan catabolic process"/>
    <property type="evidence" value="ECO:0007669"/>
    <property type="project" value="InterPro"/>
</dbReference>
<dbReference type="InterPro" id="IPR036505">
    <property type="entry name" value="Amidase/PGRP_sf"/>
</dbReference>
<evidence type="ECO:0000313" key="6">
    <source>
        <dbReference type="Proteomes" id="UP000625804"/>
    </source>
</evidence>
<accession>A0A8J8GCJ0</accession>
<proteinExistence type="inferred from homology"/>
<dbReference type="InterPro" id="IPR006619">
    <property type="entry name" value="PGRP_domain_met/bac"/>
</dbReference>
<evidence type="ECO:0000256" key="3">
    <source>
        <dbReference type="ARBA" id="ARBA00032390"/>
    </source>
</evidence>